<dbReference type="RefSeq" id="WP_202343112.1">
    <property type="nucleotide sequence ID" value="NZ_BAAAPI010000016.1"/>
</dbReference>
<keyword evidence="2" id="KW-0472">Membrane</keyword>
<feature type="transmembrane region" description="Helical" evidence="2">
    <location>
        <begin position="40"/>
        <end position="61"/>
    </location>
</feature>
<feature type="transmembrane region" description="Helical" evidence="2">
    <location>
        <begin position="67"/>
        <end position="86"/>
    </location>
</feature>
<gene>
    <name evidence="3" type="ORF">D3230_00805</name>
</gene>
<proteinExistence type="predicted"/>
<feature type="region of interest" description="Disordered" evidence="1">
    <location>
        <begin position="1"/>
        <end position="24"/>
    </location>
</feature>
<reference evidence="3 4" key="1">
    <citation type="submission" date="2018-09" db="EMBL/GenBank/DDBJ databases">
        <title>Comparative genomics of Leucobacter spp.</title>
        <authorList>
            <person name="Reis A.C."/>
            <person name="Kolvenbach B.A."/>
            <person name="Corvini P.F.X."/>
            <person name="Nunes O.C."/>
        </authorList>
    </citation>
    <scope>NUCLEOTIDE SEQUENCE [LARGE SCALE GENOMIC DNA]</scope>
    <source>
        <strain evidence="3 4">TAN 31504</strain>
    </source>
</reference>
<evidence type="ECO:0008006" key="5">
    <source>
        <dbReference type="Google" id="ProtNLM"/>
    </source>
</evidence>
<evidence type="ECO:0000313" key="4">
    <source>
        <dbReference type="Proteomes" id="UP001645859"/>
    </source>
</evidence>
<accession>A0ABS1SBC5</accession>
<dbReference type="EMBL" id="QYAC01000001">
    <property type="protein sequence ID" value="MBL3677847.1"/>
    <property type="molecule type" value="Genomic_DNA"/>
</dbReference>
<keyword evidence="4" id="KW-1185">Reference proteome</keyword>
<evidence type="ECO:0000256" key="1">
    <source>
        <dbReference type="SAM" id="MobiDB-lite"/>
    </source>
</evidence>
<feature type="compositionally biased region" description="Pro residues" evidence="1">
    <location>
        <begin position="1"/>
        <end position="11"/>
    </location>
</feature>
<evidence type="ECO:0000313" key="3">
    <source>
        <dbReference type="EMBL" id="MBL3677847.1"/>
    </source>
</evidence>
<keyword evidence="2" id="KW-1133">Transmembrane helix</keyword>
<name>A0ABS1SBC5_9MICO</name>
<dbReference type="Proteomes" id="UP001645859">
    <property type="component" value="Unassembled WGS sequence"/>
</dbReference>
<protein>
    <recommendedName>
        <fullName evidence="5">DUF304 domain-containing protein</fullName>
    </recommendedName>
</protein>
<evidence type="ECO:0000256" key="2">
    <source>
        <dbReference type="SAM" id="Phobius"/>
    </source>
</evidence>
<comment type="caution">
    <text evidence="3">The sequence shown here is derived from an EMBL/GenBank/DDBJ whole genome shotgun (WGS) entry which is preliminary data.</text>
</comment>
<sequence>MTPPVPAPHPPRGASTDPGRSRGEFSDIERAHGVARVGPLVALGVAAAFAGVIVFATGIVATWLIPLALLAFGAWWAWGATISVTVTPERARFRAPLVSRTLPRSDVTRVTVAADDGMNPSIINWPAAPVTVAGDRMLRFSMGGTAVVTVSTATGSGVQFVARDRDAAQRIADALQQ</sequence>
<keyword evidence="2" id="KW-0812">Transmembrane</keyword>
<organism evidence="3 4">
    <name type="scientific">Leucobacter chromiireducens subsp. solipictus</name>
    <dbReference type="NCBI Taxonomy" id="398235"/>
    <lineage>
        <taxon>Bacteria</taxon>
        <taxon>Bacillati</taxon>
        <taxon>Actinomycetota</taxon>
        <taxon>Actinomycetes</taxon>
        <taxon>Micrococcales</taxon>
        <taxon>Microbacteriaceae</taxon>
        <taxon>Leucobacter</taxon>
    </lineage>
</organism>